<protein>
    <submittedName>
        <fullName evidence="1">Uncharacterized protein</fullName>
    </submittedName>
</protein>
<dbReference type="AlphaFoldDB" id="A0A4Q1JVC6"/>
<dbReference type="RefSeq" id="WP_129471017.1">
    <property type="nucleotide sequence ID" value="NZ_SAWZ01000004.1"/>
</dbReference>
<accession>A0A4Q1JVC6</accession>
<gene>
    <name evidence="1" type="ORF">EPA99_09720</name>
</gene>
<dbReference type="EMBL" id="SAWZ01000004">
    <property type="protein sequence ID" value="RXR06106.1"/>
    <property type="molecule type" value="Genomic_DNA"/>
</dbReference>
<keyword evidence="2" id="KW-1185">Reference proteome</keyword>
<dbReference type="Proteomes" id="UP000289784">
    <property type="component" value="Unassembled WGS sequence"/>
</dbReference>
<name>A0A4Q1JVC6_9GAMM</name>
<reference evidence="1 2" key="1">
    <citation type="submission" date="2019-01" db="EMBL/GenBank/DDBJ databases">
        <title>Pseudoxanthomonas composti sp. nov., isolated from compost.</title>
        <authorList>
            <person name="Yang G."/>
        </authorList>
    </citation>
    <scope>NUCLEOTIDE SEQUENCE [LARGE SCALE GENOMIC DNA]</scope>
    <source>
        <strain evidence="1 2">GSS15</strain>
    </source>
</reference>
<evidence type="ECO:0000313" key="2">
    <source>
        <dbReference type="Proteomes" id="UP000289784"/>
    </source>
</evidence>
<evidence type="ECO:0000313" key="1">
    <source>
        <dbReference type="EMBL" id="RXR06106.1"/>
    </source>
</evidence>
<comment type="caution">
    <text evidence="1">The sequence shown here is derived from an EMBL/GenBank/DDBJ whole genome shotgun (WGS) entry which is preliminary data.</text>
</comment>
<dbReference type="OrthoDB" id="5957522at2"/>
<sequence>MVGEIENWNNGWYGISLGLTAKEIDRLIVLLNELRNDPEQHFHISADCSGEGGIGDIEIYVDEYSAPGNLRVKGLALEPGMDVPVGGA</sequence>
<proteinExistence type="predicted"/>
<organism evidence="1 2">
    <name type="scientific">Pseudoxanthomonas composti</name>
    <dbReference type="NCBI Taxonomy" id="2137479"/>
    <lineage>
        <taxon>Bacteria</taxon>
        <taxon>Pseudomonadati</taxon>
        <taxon>Pseudomonadota</taxon>
        <taxon>Gammaproteobacteria</taxon>
        <taxon>Lysobacterales</taxon>
        <taxon>Lysobacteraceae</taxon>
        <taxon>Pseudoxanthomonas</taxon>
    </lineage>
</organism>